<sequence>MRQRACPQLRIGAYSAPVVVSYGAPRRSLAILKRSSRDGGALTGAPSGCEALSRSQTLTRVKDRRGDPQCKYLKRKQGP</sequence>
<accession>L5KXR9</accession>
<name>L5KXR9_PTEAL</name>
<reference evidence="3" key="1">
    <citation type="journal article" date="2013" name="Science">
        <title>Comparative analysis of bat genomes provides insight into the evolution of flight and immunity.</title>
        <authorList>
            <person name="Zhang G."/>
            <person name="Cowled C."/>
            <person name="Shi Z."/>
            <person name="Huang Z."/>
            <person name="Bishop-Lilly K.A."/>
            <person name="Fang X."/>
            <person name="Wynne J.W."/>
            <person name="Xiong Z."/>
            <person name="Baker M.L."/>
            <person name="Zhao W."/>
            <person name="Tachedjian M."/>
            <person name="Zhu Y."/>
            <person name="Zhou P."/>
            <person name="Jiang X."/>
            <person name="Ng J."/>
            <person name="Yang L."/>
            <person name="Wu L."/>
            <person name="Xiao J."/>
            <person name="Feng Y."/>
            <person name="Chen Y."/>
            <person name="Sun X."/>
            <person name="Zhang Y."/>
            <person name="Marsh G.A."/>
            <person name="Crameri G."/>
            <person name="Broder C.C."/>
            <person name="Frey K.G."/>
            <person name="Wang L.F."/>
            <person name="Wang J."/>
        </authorList>
    </citation>
    <scope>NUCLEOTIDE SEQUENCE [LARGE SCALE GENOMIC DNA]</scope>
</reference>
<dbReference type="AlphaFoldDB" id="L5KXR9"/>
<keyword evidence="3" id="KW-1185">Reference proteome</keyword>
<protein>
    <submittedName>
        <fullName evidence="2">Uncharacterized protein</fullName>
    </submittedName>
</protein>
<organism evidence="2 3">
    <name type="scientific">Pteropus alecto</name>
    <name type="common">Black flying fox</name>
    <dbReference type="NCBI Taxonomy" id="9402"/>
    <lineage>
        <taxon>Eukaryota</taxon>
        <taxon>Metazoa</taxon>
        <taxon>Chordata</taxon>
        <taxon>Craniata</taxon>
        <taxon>Vertebrata</taxon>
        <taxon>Euteleostomi</taxon>
        <taxon>Mammalia</taxon>
        <taxon>Eutheria</taxon>
        <taxon>Laurasiatheria</taxon>
        <taxon>Chiroptera</taxon>
        <taxon>Yinpterochiroptera</taxon>
        <taxon>Pteropodoidea</taxon>
        <taxon>Pteropodidae</taxon>
        <taxon>Pteropodinae</taxon>
        <taxon>Pteropus</taxon>
    </lineage>
</organism>
<dbReference type="InParanoid" id="L5KXR9"/>
<gene>
    <name evidence="2" type="ORF">PAL_GLEAN10003902</name>
</gene>
<evidence type="ECO:0000313" key="3">
    <source>
        <dbReference type="Proteomes" id="UP000010552"/>
    </source>
</evidence>
<feature type="region of interest" description="Disordered" evidence="1">
    <location>
        <begin position="37"/>
        <end position="79"/>
    </location>
</feature>
<dbReference type="EMBL" id="KB030526">
    <property type="protein sequence ID" value="ELK15791.1"/>
    <property type="molecule type" value="Genomic_DNA"/>
</dbReference>
<evidence type="ECO:0000313" key="2">
    <source>
        <dbReference type="EMBL" id="ELK15791.1"/>
    </source>
</evidence>
<dbReference type="Proteomes" id="UP000010552">
    <property type="component" value="Unassembled WGS sequence"/>
</dbReference>
<proteinExistence type="predicted"/>
<evidence type="ECO:0000256" key="1">
    <source>
        <dbReference type="SAM" id="MobiDB-lite"/>
    </source>
</evidence>